<gene>
    <name evidence="4" type="ORF">ACFSVN_12630</name>
</gene>
<keyword evidence="5" id="KW-1185">Reference proteome</keyword>
<evidence type="ECO:0000256" key="3">
    <source>
        <dbReference type="RuleBase" id="RU003707"/>
    </source>
</evidence>
<dbReference type="InterPro" id="IPR014748">
    <property type="entry name" value="Enoyl-CoA_hydra_C"/>
</dbReference>
<comment type="caution">
    <text evidence="4">The sequence shown here is derived from an EMBL/GenBank/DDBJ whole genome shotgun (WGS) entry which is preliminary data.</text>
</comment>
<dbReference type="PANTHER" id="PTHR11941">
    <property type="entry name" value="ENOYL-COA HYDRATASE-RELATED"/>
    <property type="match status" value="1"/>
</dbReference>
<dbReference type="InterPro" id="IPR029045">
    <property type="entry name" value="ClpP/crotonase-like_dom_sf"/>
</dbReference>
<dbReference type="Gene3D" id="1.10.12.10">
    <property type="entry name" value="Lyase 2-enoyl-coa Hydratase, Chain A, domain 2"/>
    <property type="match status" value="1"/>
</dbReference>
<evidence type="ECO:0000313" key="5">
    <source>
        <dbReference type="Proteomes" id="UP001597460"/>
    </source>
</evidence>
<dbReference type="SUPFAM" id="SSF52096">
    <property type="entry name" value="ClpP/crotonase"/>
    <property type="match status" value="1"/>
</dbReference>
<sequence>MDQSYETLLLEIDESGICTLTINRPDKLNALNNQVLEELDAAVDSIKENCKVKALVITGAGEKAFVAGADIKELSSLDPVTGEKVSKKGQDIFQKIEDLTIPVIAAVNGYALGGGCELAMACHLRIASENAALGLPEVSLGLIPGYGGTQRLTQLVGRAKALEFIMTGRQVKADEAFEVGLVNQITEHSAIDEAKSMLSKILKQGPVAIKNALLAVKEAGSGNGYESEARLFGELCGTADFKEGTGAFLEKRKPNFSGK</sequence>
<proteinExistence type="inferred from homology"/>
<keyword evidence="2" id="KW-0456">Lyase</keyword>
<dbReference type="EMBL" id="JBHULI010000025">
    <property type="protein sequence ID" value="MFD2533292.1"/>
    <property type="molecule type" value="Genomic_DNA"/>
</dbReference>
<accession>A0ABW5JPA7</accession>
<dbReference type="RefSeq" id="WP_390303320.1">
    <property type="nucleotide sequence ID" value="NZ_JBHULI010000025.1"/>
</dbReference>
<name>A0ABW5JPA7_9BACT</name>
<dbReference type="InterPro" id="IPR018376">
    <property type="entry name" value="Enoyl-CoA_hyd/isom_CS"/>
</dbReference>
<dbReference type="InterPro" id="IPR001753">
    <property type="entry name" value="Enoyl-CoA_hydra/iso"/>
</dbReference>
<dbReference type="Proteomes" id="UP001597460">
    <property type="component" value="Unassembled WGS sequence"/>
</dbReference>
<dbReference type="CDD" id="cd06558">
    <property type="entry name" value="crotonase-like"/>
    <property type="match status" value="1"/>
</dbReference>
<protein>
    <submittedName>
        <fullName evidence="4">Enoyl-CoA hydratase/isomerase family protein</fullName>
    </submittedName>
</protein>
<evidence type="ECO:0000256" key="2">
    <source>
        <dbReference type="ARBA" id="ARBA00023239"/>
    </source>
</evidence>
<reference evidence="5" key="1">
    <citation type="journal article" date="2019" name="Int. J. Syst. Evol. Microbiol.">
        <title>The Global Catalogue of Microorganisms (GCM) 10K type strain sequencing project: providing services to taxonomists for standard genome sequencing and annotation.</title>
        <authorList>
            <consortium name="The Broad Institute Genomics Platform"/>
            <consortium name="The Broad Institute Genome Sequencing Center for Infectious Disease"/>
            <person name="Wu L."/>
            <person name="Ma J."/>
        </authorList>
    </citation>
    <scope>NUCLEOTIDE SEQUENCE [LARGE SCALE GENOMIC DNA]</scope>
    <source>
        <strain evidence="5">KCTC 52042</strain>
    </source>
</reference>
<dbReference type="PROSITE" id="PS00166">
    <property type="entry name" value="ENOYL_COA_HYDRATASE"/>
    <property type="match status" value="1"/>
</dbReference>
<evidence type="ECO:0000256" key="1">
    <source>
        <dbReference type="ARBA" id="ARBA00005254"/>
    </source>
</evidence>
<organism evidence="4 5">
    <name type="scientific">Gracilimonas halophila</name>
    <dbReference type="NCBI Taxonomy" id="1834464"/>
    <lineage>
        <taxon>Bacteria</taxon>
        <taxon>Pseudomonadati</taxon>
        <taxon>Balneolota</taxon>
        <taxon>Balneolia</taxon>
        <taxon>Balneolales</taxon>
        <taxon>Balneolaceae</taxon>
        <taxon>Gracilimonas</taxon>
    </lineage>
</organism>
<evidence type="ECO:0000313" key="4">
    <source>
        <dbReference type="EMBL" id="MFD2533292.1"/>
    </source>
</evidence>
<dbReference type="Pfam" id="PF00378">
    <property type="entry name" value="ECH_1"/>
    <property type="match status" value="1"/>
</dbReference>
<dbReference type="Gene3D" id="3.90.226.10">
    <property type="entry name" value="2-enoyl-CoA Hydratase, Chain A, domain 1"/>
    <property type="match status" value="1"/>
</dbReference>
<comment type="similarity">
    <text evidence="1 3">Belongs to the enoyl-CoA hydratase/isomerase family.</text>
</comment>
<dbReference type="PANTHER" id="PTHR11941:SF54">
    <property type="entry name" value="ENOYL-COA HYDRATASE, MITOCHONDRIAL"/>
    <property type="match status" value="1"/>
</dbReference>